<dbReference type="PANTHER" id="PTHR36435">
    <property type="entry name" value="SLR1288 PROTEIN"/>
    <property type="match status" value="1"/>
</dbReference>
<keyword evidence="1" id="KW-0472">Membrane</keyword>
<protein>
    <submittedName>
        <fullName evidence="3">Unannotated protein</fullName>
    </submittedName>
</protein>
<dbReference type="GO" id="GO:0080120">
    <property type="term" value="P:CAAX-box protein maturation"/>
    <property type="evidence" value="ECO:0007669"/>
    <property type="project" value="UniProtKB-ARBA"/>
</dbReference>
<feature type="transmembrane region" description="Helical" evidence="1">
    <location>
        <begin position="51"/>
        <end position="72"/>
    </location>
</feature>
<feature type="transmembrane region" description="Helical" evidence="1">
    <location>
        <begin position="92"/>
        <end position="114"/>
    </location>
</feature>
<sequence>MSHVPEDRPARAGIGTAAAVWFGSVAVSVVAFQLIVGAAGYGGEPTQDLPFWLYPSMSMMVLWIPTLAALSWVSRRRLSGSFRVDYGFRFSLVDLAGVPIGIACQLGVLSVLYWPLAKWFPDTFARDDVERSARELTERANGVWRVVLVIAVVVGAPVIEELLYRALVLGSLESRLPGNVAVVLASLWFAAAHFQGVQFLGLFVFGLVLGACWRSTGRIGLGIVTHAAFNATSLVILWPKR</sequence>
<evidence type="ECO:0000256" key="1">
    <source>
        <dbReference type="SAM" id="Phobius"/>
    </source>
</evidence>
<dbReference type="AlphaFoldDB" id="A0A6J7MAZ6"/>
<feature type="transmembrane region" description="Helical" evidence="1">
    <location>
        <begin position="180"/>
        <end position="207"/>
    </location>
</feature>
<keyword evidence="1" id="KW-0812">Transmembrane</keyword>
<evidence type="ECO:0000313" key="3">
    <source>
        <dbReference type="EMBL" id="CAB4978046.1"/>
    </source>
</evidence>
<accession>A0A6J7MAZ6</accession>
<dbReference type="InterPro" id="IPR003675">
    <property type="entry name" value="Rce1/LyrA-like_dom"/>
</dbReference>
<gene>
    <name evidence="3" type="ORF">UFOPK3954_00362</name>
</gene>
<feature type="transmembrane region" description="Helical" evidence="1">
    <location>
        <begin position="219"/>
        <end position="238"/>
    </location>
</feature>
<reference evidence="3" key="1">
    <citation type="submission" date="2020-05" db="EMBL/GenBank/DDBJ databases">
        <authorList>
            <person name="Chiriac C."/>
            <person name="Salcher M."/>
            <person name="Ghai R."/>
            <person name="Kavagutti S V."/>
        </authorList>
    </citation>
    <scope>NUCLEOTIDE SEQUENCE</scope>
</reference>
<keyword evidence="1" id="KW-1133">Transmembrane helix</keyword>
<dbReference type="InterPro" id="IPR052710">
    <property type="entry name" value="CAAX_protease"/>
</dbReference>
<name>A0A6J7MAZ6_9ZZZZ</name>
<dbReference type="PANTHER" id="PTHR36435:SF1">
    <property type="entry name" value="CAAX AMINO TERMINAL PROTEASE FAMILY PROTEIN"/>
    <property type="match status" value="1"/>
</dbReference>
<feature type="domain" description="CAAX prenyl protease 2/Lysostaphin resistance protein A-like" evidence="2">
    <location>
        <begin position="144"/>
        <end position="231"/>
    </location>
</feature>
<dbReference type="Pfam" id="PF02517">
    <property type="entry name" value="Rce1-like"/>
    <property type="match status" value="1"/>
</dbReference>
<dbReference type="GO" id="GO:0004175">
    <property type="term" value="F:endopeptidase activity"/>
    <property type="evidence" value="ECO:0007669"/>
    <property type="project" value="UniProtKB-ARBA"/>
</dbReference>
<dbReference type="EMBL" id="CAFBON010000023">
    <property type="protein sequence ID" value="CAB4978046.1"/>
    <property type="molecule type" value="Genomic_DNA"/>
</dbReference>
<evidence type="ECO:0000259" key="2">
    <source>
        <dbReference type="Pfam" id="PF02517"/>
    </source>
</evidence>
<proteinExistence type="predicted"/>
<feature type="transmembrane region" description="Helical" evidence="1">
    <location>
        <begin position="12"/>
        <end position="39"/>
    </location>
</feature>
<organism evidence="3">
    <name type="scientific">freshwater metagenome</name>
    <dbReference type="NCBI Taxonomy" id="449393"/>
    <lineage>
        <taxon>unclassified sequences</taxon>
        <taxon>metagenomes</taxon>
        <taxon>ecological metagenomes</taxon>
    </lineage>
</organism>
<feature type="transmembrane region" description="Helical" evidence="1">
    <location>
        <begin position="142"/>
        <end position="159"/>
    </location>
</feature>